<dbReference type="AlphaFoldDB" id="A0A8C5LRZ0"/>
<dbReference type="GeneTree" id="ENSGT00940000165114"/>
<feature type="compositionally biased region" description="Acidic residues" evidence="2">
    <location>
        <begin position="163"/>
        <end position="172"/>
    </location>
</feature>
<evidence type="ECO:0000256" key="1">
    <source>
        <dbReference type="ARBA" id="ARBA00005277"/>
    </source>
</evidence>
<evidence type="ECO:0000313" key="4">
    <source>
        <dbReference type="Proteomes" id="UP000694569"/>
    </source>
</evidence>
<dbReference type="Proteomes" id="UP000694569">
    <property type="component" value="Unplaced"/>
</dbReference>
<feature type="region of interest" description="Disordered" evidence="2">
    <location>
        <begin position="408"/>
        <end position="445"/>
    </location>
</feature>
<name>A0A8C5LRZ0_9ANUR</name>
<keyword evidence="4" id="KW-1185">Reference proteome</keyword>
<reference evidence="3" key="2">
    <citation type="submission" date="2025-09" db="UniProtKB">
        <authorList>
            <consortium name="Ensembl"/>
        </authorList>
    </citation>
    <scope>IDENTIFICATION</scope>
</reference>
<feature type="compositionally biased region" description="Polar residues" evidence="2">
    <location>
        <begin position="191"/>
        <end position="210"/>
    </location>
</feature>
<feature type="compositionally biased region" description="Polar residues" evidence="2">
    <location>
        <begin position="423"/>
        <end position="445"/>
    </location>
</feature>
<proteinExistence type="inferred from homology"/>
<comment type="similarity">
    <text evidence="1">Belongs to the FAM47 family.</text>
</comment>
<evidence type="ECO:0000313" key="3">
    <source>
        <dbReference type="Ensembl" id="ENSLLEP00000003548.1"/>
    </source>
</evidence>
<dbReference type="InterPro" id="IPR032743">
    <property type="entry name" value="FAM47"/>
</dbReference>
<dbReference type="OrthoDB" id="6755972at2759"/>
<feature type="compositionally biased region" description="Basic and acidic residues" evidence="2">
    <location>
        <begin position="408"/>
        <end position="422"/>
    </location>
</feature>
<feature type="region of interest" description="Disordered" evidence="2">
    <location>
        <begin position="155"/>
        <end position="211"/>
    </location>
</feature>
<dbReference type="PANTHER" id="PTHR46449">
    <property type="entry name" value="ZGC:158260"/>
    <property type="match status" value="1"/>
</dbReference>
<organism evidence="3 4">
    <name type="scientific">Leptobrachium leishanense</name>
    <name type="common">Leishan spiny toad</name>
    <dbReference type="NCBI Taxonomy" id="445787"/>
    <lineage>
        <taxon>Eukaryota</taxon>
        <taxon>Metazoa</taxon>
        <taxon>Chordata</taxon>
        <taxon>Craniata</taxon>
        <taxon>Vertebrata</taxon>
        <taxon>Euteleostomi</taxon>
        <taxon>Amphibia</taxon>
        <taxon>Batrachia</taxon>
        <taxon>Anura</taxon>
        <taxon>Pelobatoidea</taxon>
        <taxon>Megophryidae</taxon>
        <taxon>Leptobrachium</taxon>
    </lineage>
</organism>
<feature type="compositionally biased region" description="Basic and acidic residues" evidence="2">
    <location>
        <begin position="173"/>
        <end position="182"/>
    </location>
</feature>
<evidence type="ECO:0008006" key="5">
    <source>
        <dbReference type="Google" id="ProtNLM"/>
    </source>
</evidence>
<protein>
    <recommendedName>
        <fullName evidence="5">Protein FAM47E</fullName>
    </recommendedName>
</protein>
<reference evidence="3" key="1">
    <citation type="submission" date="2025-08" db="UniProtKB">
        <authorList>
            <consortium name="Ensembl"/>
        </authorList>
    </citation>
    <scope>IDENTIFICATION</scope>
</reference>
<dbReference type="GO" id="GO:0045815">
    <property type="term" value="P:transcription initiation-coupled chromatin remodeling"/>
    <property type="evidence" value="ECO:0007669"/>
    <property type="project" value="TreeGrafter"/>
</dbReference>
<dbReference type="Pfam" id="PF14642">
    <property type="entry name" value="FAM47"/>
    <property type="match status" value="1"/>
</dbReference>
<evidence type="ECO:0000256" key="2">
    <source>
        <dbReference type="SAM" id="MobiDB-lite"/>
    </source>
</evidence>
<dbReference type="GO" id="GO:0000785">
    <property type="term" value="C:chromatin"/>
    <property type="evidence" value="ECO:0007669"/>
    <property type="project" value="TreeGrafter"/>
</dbReference>
<sequence length="445" mass="51183">MMFLFIFDFIYSRYKERLQTKHLKDSRNKLKLTAGLNSHNWIFMPKGLDDFRDGYPMCSETTFTSSRKGVFPGLQNATYEKDPAEENPRKKLTKEQTCFSKVLPRQQARREYISQIEYGLTQHPLALYPHLEEAVPPELFEEMVDVLDPEMRLKSASGSYKAEEEEDIEDDDKFSTPHKEPQDVLSVKSMEASSRLSTLSGHSRQKNPYTWLSKKEESLKEEKKLKTNHNLAPALDESVKLATKEFCEWVTSLGGESGSVNESSIYSLFATDYDTRPALSVPIHVVELNNVPAELRKSVGMTARQSNLKNSRSKLLHQSEEITYHPRYVKSRYGAWYLDPKTWKKIKINEPLKDPNIEKLVKSTDSKNKISQKDEELLQLHGTMAFKEFTEKEGYRKPEFLAKLFSKKHPDSSENMAGKESRVASSGVTWHRMSSASTQEDSIIN</sequence>
<dbReference type="PANTHER" id="PTHR46449:SF5">
    <property type="entry name" value="FAMILY WITH SEQUENCE SIMILARITY 47 MEMBER E"/>
    <property type="match status" value="1"/>
</dbReference>
<accession>A0A8C5LRZ0</accession>
<dbReference type="Ensembl" id="ENSLLET00000003716.1">
    <property type="protein sequence ID" value="ENSLLEP00000003548.1"/>
    <property type="gene ID" value="ENSLLEG00000002272.1"/>
</dbReference>